<evidence type="ECO:0000313" key="3">
    <source>
        <dbReference type="Proteomes" id="UP000824204"/>
    </source>
</evidence>
<dbReference type="Proteomes" id="UP000824204">
    <property type="component" value="Unassembled WGS sequence"/>
</dbReference>
<organism evidence="2 3">
    <name type="scientific">Candidatus Borkfalkia faecipullorum</name>
    <dbReference type="NCBI Taxonomy" id="2838510"/>
    <lineage>
        <taxon>Bacteria</taxon>
        <taxon>Bacillati</taxon>
        <taxon>Bacillota</taxon>
        <taxon>Clostridia</taxon>
        <taxon>Christensenellales</taxon>
        <taxon>Christensenellaceae</taxon>
        <taxon>Candidatus Borkfalkia</taxon>
    </lineage>
</organism>
<gene>
    <name evidence="2" type="ORF">H9741_08620</name>
</gene>
<feature type="domain" description="Glycoside hydrolase 123 catalytic" evidence="1">
    <location>
        <begin position="169"/>
        <end position="499"/>
    </location>
</feature>
<evidence type="ECO:0000259" key="1">
    <source>
        <dbReference type="Pfam" id="PF13320"/>
    </source>
</evidence>
<dbReference type="InterPro" id="IPR017853">
    <property type="entry name" value="GH"/>
</dbReference>
<dbReference type="EMBL" id="DXFX01000111">
    <property type="protein sequence ID" value="HIX08519.1"/>
    <property type="molecule type" value="Genomic_DNA"/>
</dbReference>
<dbReference type="AlphaFoldDB" id="A0A9D1VA20"/>
<dbReference type="Pfam" id="PF13320">
    <property type="entry name" value="GH123_cat"/>
    <property type="match status" value="1"/>
</dbReference>
<reference evidence="2" key="2">
    <citation type="submission" date="2021-04" db="EMBL/GenBank/DDBJ databases">
        <authorList>
            <person name="Gilroy R."/>
        </authorList>
    </citation>
    <scope>NUCLEOTIDE SEQUENCE</scope>
    <source>
        <strain evidence="2">811</strain>
    </source>
</reference>
<sequence>MYQKHDFEIFTLSALEKVRGEVRPQLFERENTALTGEKFCFQVAYRSIGQTRTDLSYSVTGIPDGCVRVDLVGDVPCTLPALENSDDYLLTDHACMMPDVLRSVSEAGIVAKCGAWQSFFVTVRGLPAGTHRIIFCVQDGQGEVLGEADYTLRILPQELPENDLICTIWLHCDSLADYYRLPLFSEEYNSILRSFVRSAAEHGLTMILVPMFTPPLDTKIGGERMTVQLVDVERRGGQYSFGFDRLGWFMNFCEECGVKYFEMSHLFSQWGAECAPKIVAVENGQQKKIFGWETKALSEEYRAFLAAFLPKLREWLTEKGYYSRCYFHISDEPGELSFAHYKECHDLVKKYLPDAKFVDAMSHYEFYEKKLVDIPFVAIDWAQEFIDKGAKDYFVYYCTSQRRDFVSNRFLAMPLERTRILGMQLYLNDVKGFLQWGYNYYYSFLSLEPVDPFATTDCMGKYQSGDAFIVYPGREGALESLRNEAFLQGLQDLRALRLLEKKIGRKRTVALLEESGMAKNFTDYPKSALWLIGLRKKINELIENS</sequence>
<accession>A0A9D1VA20</accession>
<name>A0A9D1VA20_9FIRM</name>
<evidence type="ECO:0000313" key="2">
    <source>
        <dbReference type="EMBL" id="HIX08519.1"/>
    </source>
</evidence>
<proteinExistence type="predicted"/>
<dbReference type="SUPFAM" id="SSF51445">
    <property type="entry name" value="(Trans)glycosidases"/>
    <property type="match status" value="1"/>
</dbReference>
<reference evidence="2" key="1">
    <citation type="journal article" date="2021" name="PeerJ">
        <title>Extensive microbial diversity within the chicken gut microbiome revealed by metagenomics and culture.</title>
        <authorList>
            <person name="Gilroy R."/>
            <person name="Ravi A."/>
            <person name="Getino M."/>
            <person name="Pursley I."/>
            <person name="Horton D.L."/>
            <person name="Alikhan N.F."/>
            <person name="Baker D."/>
            <person name="Gharbi K."/>
            <person name="Hall N."/>
            <person name="Watson M."/>
            <person name="Adriaenssens E.M."/>
            <person name="Foster-Nyarko E."/>
            <person name="Jarju S."/>
            <person name="Secka A."/>
            <person name="Antonio M."/>
            <person name="Oren A."/>
            <person name="Chaudhuri R.R."/>
            <person name="La Ragione R."/>
            <person name="Hildebrand F."/>
            <person name="Pallen M.J."/>
        </authorList>
    </citation>
    <scope>NUCLEOTIDE SEQUENCE</scope>
    <source>
        <strain evidence="2">811</strain>
    </source>
</reference>
<protein>
    <submittedName>
        <fullName evidence="2">DUF4091 domain-containing protein</fullName>
    </submittedName>
</protein>
<dbReference type="InterPro" id="IPR025150">
    <property type="entry name" value="GH123_cat"/>
</dbReference>
<comment type="caution">
    <text evidence="2">The sequence shown here is derived from an EMBL/GenBank/DDBJ whole genome shotgun (WGS) entry which is preliminary data.</text>
</comment>